<proteinExistence type="predicted"/>
<evidence type="ECO:0000313" key="2">
    <source>
        <dbReference type="Proteomes" id="UP001732700"/>
    </source>
</evidence>
<reference evidence="1" key="1">
    <citation type="submission" date="2021-05" db="EMBL/GenBank/DDBJ databases">
        <authorList>
            <person name="Scholz U."/>
            <person name="Mascher M."/>
            <person name="Fiebig A."/>
        </authorList>
    </citation>
    <scope>NUCLEOTIDE SEQUENCE [LARGE SCALE GENOMIC DNA]</scope>
</reference>
<dbReference type="Proteomes" id="UP001732700">
    <property type="component" value="Chromosome 7A"/>
</dbReference>
<organism evidence="1 2">
    <name type="scientific">Avena sativa</name>
    <name type="common">Oat</name>
    <dbReference type="NCBI Taxonomy" id="4498"/>
    <lineage>
        <taxon>Eukaryota</taxon>
        <taxon>Viridiplantae</taxon>
        <taxon>Streptophyta</taxon>
        <taxon>Embryophyta</taxon>
        <taxon>Tracheophyta</taxon>
        <taxon>Spermatophyta</taxon>
        <taxon>Magnoliopsida</taxon>
        <taxon>Liliopsida</taxon>
        <taxon>Poales</taxon>
        <taxon>Poaceae</taxon>
        <taxon>BOP clade</taxon>
        <taxon>Pooideae</taxon>
        <taxon>Poodae</taxon>
        <taxon>Poeae</taxon>
        <taxon>Poeae Chloroplast Group 1 (Aveneae type)</taxon>
        <taxon>Aveninae</taxon>
        <taxon>Avena</taxon>
    </lineage>
</organism>
<sequence>MADHPTTGVNGGGLRPRWSLPLQSHHLTATQTYMPRTLWSASAPLGCGPMHTAAASPAVFASAPAEKNNNSSSSKKSFAADFLLGGVSSSVSKTLAAPIERVKMLLQNQDAIIRSGRLSGPYKGIGDCFARTVRDEGFLSLWRGNTTNVIRYFPTQALNFAFKDYFKGLFNFKRDKDGYLKWFAGNIASGSGAGATSLLFVYSLDYARTRLTNDYKSAASKQGGGRQFTGLVDVYRKTLRSDGLAGLYRGFNVSCVGIIVYRGLYFGMYDSFKPLLLTGPLQDSFFASLALGWMITTGANLASYPLDTVRRRMMMTSGEAVKYRSSVDAFAQIVRNEGARSLFKGAGANVLRAIAGAGALAGYDKLQVVFFGSKYGSSGASA</sequence>
<protein>
    <submittedName>
        <fullName evidence="1">Uncharacterized protein</fullName>
    </submittedName>
</protein>
<name>A0ACD5ZRS1_AVESA</name>
<dbReference type="EnsemblPlants" id="AVESA.00010b.r2.7AG1214840.1">
    <property type="protein sequence ID" value="AVESA.00010b.r2.7AG1214840.1.CDS"/>
    <property type="gene ID" value="AVESA.00010b.r2.7AG1214840"/>
</dbReference>
<accession>A0ACD5ZRS1</accession>
<keyword evidence="2" id="KW-1185">Reference proteome</keyword>
<evidence type="ECO:0000313" key="1">
    <source>
        <dbReference type="EnsemblPlants" id="AVESA.00010b.r2.7AG1214840.1.CDS"/>
    </source>
</evidence>
<reference evidence="1" key="2">
    <citation type="submission" date="2025-09" db="UniProtKB">
        <authorList>
            <consortium name="EnsemblPlants"/>
        </authorList>
    </citation>
    <scope>IDENTIFICATION</scope>
</reference>